<dbReference type="InterPro" id="IPR027381">
    <property type="entry name" value="LytR/CpsA/Psr_C"/>
</dbReference>
<accession>A0AAE3YGM8</accession>
<organism evidence="4 5">
    <name type="scientific">Falsarthrobacter nasiphocae</name>
    <dbReference type="NCBI Taxonomy" id="189863"/>
    <lineage>
        <taxon>Bacteria</taxon>
        <taxon>Bacillati</taxon>
        <taxon>Actinomycetota</taxon>
        <taxon>Actinomycetes</taxon>
        <taxon>Micrococcales</taxon>
        <taxon>Micrococcaceae</taxon>
        <taxon>Falsarthrobacter</taxon>
    </lineage>
</organism>
<dbReference type="Pfam" id="PF13399">
    <property type="entry name" value="LytR_C"/>
    <property type="match status" value="1"/>
</dbReference>
<keyword evidence="2" id="KW-1133">Transmembrane helix</keyword>
<keyword evidence="5" id="KW-1185">Reference proteome</keyword>
<dbReference type="Proteomes" id="UP001247307">
    <property type="component" value="Unassembled WGS sequence"/>
</dbReference>
<evidence type="ECO:0000313" key="5">
    <source>
        <dbReference type="Proteomes" id="UP001247307"/>
    </source>
</evidence>
<gene>
    <name evidence="4" type="ORF">J2S35_000769</name>
</gene>
<feature type="domain" description="LytR/CpsA/Psr regulator C-terminal" evidence="3">
    <location>
        <begin position="105"/>
        <end position="192"/>
    </location>
</feature>
<evidence type="ECO:0000256" key="1">
    <source>
        <dbReference type="SAM" id="MobiDB-lite"/>
    </source>
</evidence>
<evidence type="ECO:0000259" key="3">
    <source>
        <dbReference type="Pfam" id="PF13399"/>
    </source>
</evidence>
<feature type="transmembrane region" description="Helical" evidence="2">
    <location>
        <begin position="54"/>
        <end position="74"/>
    </location>
</feature>
<dbReference type="RefSeq" id="WP_309850067.1">
    <property type="nucleotide sequence ID" value="NZ_BAAAIU010000044.1"/>
</dbReference>
<keyword evidence="2" id="KW-0812">Transmembrane</keyword>
<name>A0AAE3YGM8_9MICC</name>
<dbReference type="EMBL" id="JAVDUI010000001">
    <property type="protein sequence ID" value="MDR6891829.1"/>
    <property type="molecule type" value="Genomic_DNA"/>
</dbReference>
<evidence type="ECO:0000313" key="4">
    <source>
        <dbReference type="EMBL" id="MDR6891829.1"/>
    </source>
</evidence>
<keyword evidence="2" id="KW-0472">Membrane</keyword>
<dbReference type="Gene3D" id="3.30.70.2390">
    <property type="match status" value="1"/>
</dbReference>
<proteinExistence type="predicted"/>
<sequence>MPTPPSSPEAPNGSTPADLSSLPAEYSAPAAARREEPRREDRAARYRKRRRRQLIGVAVLSVVLLAGVVAAIVVSQITARMKANEDPMAKNVCTSSVTPAEASSTTVNVFNMTPRPGMAGTIADEFKKRHFKVGTVGNYTGRLEMPGRASVTAVIKARSSVLPQALAVQRQLPDAVFQQDDTRKSNTVDVFLLDEVPSLNEDVKTGDGGLICK</sequence>
<dbReference type="AlphaFoldDB" id="A0AAE3YGM8"/>
<evidence type="ECO:0000256" key="2">
    <source>
        <dbReference type="SAM" id="Phobius"/>
    </source>
</evidence>
<comment type="caution">
    <text evidence="4">The sequence shown here is derived from an EMBL/GenBank/DDBJ whole genome shotgun (WGS) entry which is preliminary data.</text>
</comment>
<feature type="region of interest" description="Disordered" evidence="1">
    <location>
        <begin position="1"/>
        <end position="48"/>
    </location>
</feature>
<feature type="compositionally biased region" description="Basic and acidic residues" evidence="1">
    <location>
        <begin position="32"/>
        <end position="44"/>
    </location>
</feature>
<protein>
    <recommendedName>
        <fullName evidence="3">LytR/CpsA/Psr regulator C-terminal domain-containing protein</fullName>
    </recommendedName>
</protein>
<reference evidence="4" key="1">
    <citation type="submission" date="2023-07" db="EMBL/GenBank/DDBJ databases">
        <title>Sequencing the genomes of 1000 actinobacteria strains.</title>
        <authorList>
            <person name="Klenk H.-P."/>
        </authorList>
    </citation>
    <scope>NUCLEOTIDE SEQUENCE</scope>
    <source>
        <strain evidence="4">DSM 13988</strain>
    </source>
</reference>